<comment type="caution">
    <text evidence="1">The sequence shown here is derived from an EMBL/GenBank/DDBJ whole genome shotgun (WGS) entry which is preliminary data.</text>
</comment>
<accession>A0A3E1QB06</accession>
<dbReference type="InterPro" id="IPR044925">
    <property type="entry name" value="His-Me_finger_sf"/>
</dbReference>
<keyword evidence="1" id="KW-0378">Hydrolase</keyword>
<dbReference type="Gene3D" id="3.90.75.20">
    <property type="match status" value="1"/>
</dbReference>
<reference evidence="1 2" key="1">
    <citation type="journal article" date="2007" name="Int. J. Syst. Evol. Microbiol.">
        <title>Marixanthomonas ophiurae gen. nov., sp. nov., a marine bacterium of the family Flavobacteriaceae isolated from a deep-sea brittle star.</title>
        <authorList>
            <person name="Romanenko L.A."/>
            <person name="Uchino M."/>
            <person name="Frolova G.M."/>
            <person name="Mikhailov V.V."/>
        </authorList>
    </citation>
    <scope>NUCLEOTIDE SEQUENCE [LARGE SCALE GENOMIC DNA]</scope>
    <source>
        <strain evidence="1 2">KMM 3046</strain>
    </source>
</reference>
<keyword evidence="1" id="KW-0540">Nuclease</keyword>
<dbReference type="SUPFAM" id="SSF54060">
    <property type="entry name" value="His-Me finger endonucleases"/>
    <property type="match status" value="1"/>
</dbReference>
<keyword evidence="1" id="KW-0255">Endonuclease</keyword>
<dbReference type="OrthoDB" id="6631788at2"/>
<organism evidence="1 2">
    <name type="scientific">Marixanthomonas ophiurae</name>
    <dbReference type="NCBI Taxonomy" id="387659"/>
    <lineage>
        <taxon>Bacteria</taxon>
        <taxon>Pseudomonadati</taxon>
        <taxon>Bacteroidota</taxon>
        <taxon>Flavobacteriia</taxon>
        <taxon>Flavobacteriales</taxon>
        <taxon>Flavobacteriaceae</taxon>
        <taxon>Marixanthomonas</taxon>
    </lineage>
</organism>
<dbReference type="RefSeq" id="WP_117158306.1">
    <property type="nucleotide sequence ID" value="NZ_QVID01000001.1"/>
</dbReference>
<sequence>MIPNLKGEVWKQFSDPSWRRNDLFDISNYGRIKHYKNDPKGEFLKTYMLNGYEVFSTLKKNGKTSLIYIHRAVAQLFLEEIEGKNLVIHKDFNKANNHINNLQFANRKELTEHNKNNPAVIQAKKEALLKPKYAKLTPEKVRLLKKKIFDPNRRTRLRLIAKQFGISEMQLYRIKSGKNWGHIDYK</sequence>
<dbReference type="EMBL" id="QVID01000001">
    <property type="protein sequence ID" value="RFN59308.1"/>
    <property type="molecule type" value="Genomic_DNA"/>
</dbReference>
<proteinExistence type="predicted"/>
<name>A0A3E1QB06_9FLAO</name>
<evidence type="ECO:0000313" key="2">
    <source>
        <dbReference type="Proteomes" id="UP000261082"/>
    </source>
</evidence>
<dbReference type="AlphaFoldDB" id="A0A3E1QB06"/>
<evidence type="ECO:0000313" key="1">
    <source>
        <dbReference type="EMBL" id="RFN59308.1"/>
    </source>
</evidence>
<dbReference type="GO" id="GO:0004519">
    <property type="term" value="F:endonuclease activity"/>
    <property type="evidence" value="ECO:0007669"/>
    <property type="project" value="UniProtKB-KW"/>
</dbReference>
<keyword evidence="2" id="KW-1185">Reference proteome</keyword>
<gene>
    <name evidence="1" type="ORF">DZ858_04370</name>
</gene>
<dbReference type="Proteomes" id="UP000261082">
    <property type="component" value="Unassembled WGS sequence"/>
</dbReference>
<protein>
    <submittedName>
        <fullName evidence="1">HNH endonuclease</fullName>
    </submittedName>
</protein>